<keyword evidence="2" id="KW-1185">Reference proteome</keyword>
<evidence type="ECO:0000313" key="2">
    <source>
        <dbReference type="Proteomes" id="UP001177021"/>
    </source>
</evidence>
<reference evidence="1" key="1">
    <citation type="submission" date="2023-10" db="EMBL/GenBank/DDBJ databases">
        <authorList>
            <person name="Rodriguez Cubillos JULIANA M."/>
            <person name="De Vega J."/>
        </authorList>
    </citation>
    <scope>NUCLEOTIDE SEQUENCE</scope>
</reference>
<organism evidence="1 2">
    <name type="scientific">Trifolium pratense</name>
    <name type="common">Red clover</name>
    <dbReference type="NCBI Taxonomy" id="57577"/>
    <lineage>
        <taxon>Eukaryota</taxon>
        <taxon>Viridiplantae</taxon>
        <taxon>Streptophyta</taxon>
        <taxon>Embryophyta</taxon>
        <taxon>Tracheophyta</taxon>
        <taxon>Spermatophyta</taxon>
        <taxon>Magnoliopsida</taxon>
        <taxon>eudicotyledons</taxon>
        <taxon>Gunneridae</taxon>
        <taxon>Pentapetalae</taxon>
        <taxon>rosids</taxon>
        <taxon>fabids</taxon>
        <taxon>Fabales</taxon>
        <taxon>Fabaceae</taxon>
        <taxon>Papilionoideae</taxon>
        <taxon>50 kb inversion clade</taxon>
        <taxon>NPAAA clade</taxon>
        <taxon>Hologalegina</taxon>
        <taxon>IRL clade</taxon>
        <taxon>Trifolieae</taxon>
        <taxon>Trifolium</taxon>
    </lineage>
</organism>
<gene>
    <name evidence="1" type="ORF">MILVUS5_LOCUS16031</name>
</gene>
<dbReference type="Proteomes" id="UP001177021">
    <property type="component" value="Unassembled WGS sequence"/>
</dbReference>
<accession>A0ACB0JRD1</accession>
<sequence length="66" mass="7793">MVEVGDLDASITIYLCNPHGYICHEPLPKPFRRQITIDFHYSKTIIKQFMKTYISVEDPKNKKWGH</sequence>
<protein>
    <submittedName>
        <fullName evidence="1">Uncharacterized protein</fullName>
    </submittedName>
</protein>
<name>A0ACB0JRD1_TRIPR</name>
<comment type="caution">
    <text evidence="1">The sequence shown here is derived from an EMBL/GenBank/DDBJ whole genome shotgun (WGS) entry which is preliminary data.</text>
</comment>
<dbReference type="EMBL" id="CASHSV030000109">
    <property type="protein sequence ID" value="CAJ2647525.1"/>
    <property type="molecule type" value="Genomic_DNA"/>
</dbReference>
<evidence type="ECO:0000313" key="1">
    <source>
        <dbReference type="EMBL" id="CAJ2647525.1"/>
    </source>
</evidence>
<proteinExistence type="predicted"/>